<dbReference type="CDD" id="cd08875">
    <property type="entry name" value="START_ArGLABRA2_like"/>
    <property type="match status" value="1"/>
</dbReference>
<dbReference type="Pfam" id="PF00046">
    <property type="entry name" value="Homeodomain"/>
    <property type="match status" value="1"/>
</dbReference>
<evidence type="ECO:0000256" key="2">
    <source>
        <dbReference type="ARBA" id="ARBA00006789"/>
    </source>
</evidence>
<keyword evidence="4 11" id="KW-0175">Coiled coil</keyword>
<feature type="region of interest" description="Disordered" evidence="12">
    <location>
        <begin position="1"/>
        <end position="21"/>
    </location>
</feature>
<evidence type="ECO:0000313" key="16">
    <source>
        <dbReference type="Proteomes" id="UP000823775"/>
    </source>
</evidence>
<protein>
    <submittedName>
        <fullName evidence="15">Uncharacterized protein</fullName>
    </submittedName>
</protein>
<reference evidence="15 16" key="1">
    <citation type="journal article" date="2021" name="BMC Genomics">
        <title>Datura genome reveals duplications of psychoactive alkaloid biosynthetic genes and high mutation rate following tissue culture.</title>
        <authorList>
            <person name="Rajewski A."/>
            <person name="Carter-House D."/>
            <person name="Stajich J."/>
            <person name="Litt A."/>
        </authorList>
    </citation>
    <scope>NUCLEOTIDE SEQUENCE [LARGE SCALE GENOMIC DNA]</scope>
    <source>
        <strain evidence="15">AR-01</strain>
    </source>
</reference>
<organism evidence="15 16">
    <name type="scientific">Datura stramonium</name>
    <name type="common">Jimsonweed</name>
    <name type="synonym">Common thornapple</name>
    <dbReference type="NCBI Taxonomy" id="4076"/>
    <lineage>
        <taxon>Eukaryota</taxon>
        <taxon>Viridiplantae</taxon>
        <taxon>Streptophyta</taxon>
        <taxon>Embryophyta</taxon>
        <taxon>Tracheophyta</taxon>
        <taxon>Spermatophyta</taxon>
        <taxon>Magnoliopsida</taxon>
        <taxon>eudicotyledons</taxon>
        <taxon>Gunneridae</taxon>
        <taxon>Pentapetalae</taxon>
        <taxon>asterids</taxon>
        <taxon>lamiids</taxon>
        <taxon>Solanales</taxon>
        <taxon>Solanaceae</taxon>
        <taxon>Solanoideae</taxon>
        <taxon>Datureae</taxon>
        <taxon>Datura</taxon>
    </lineage>
</organism>
<keyword evidence="6 9" id="KW-0371">Homeobox</keyword>
<dbReference type="SMART" id="SM00389">
    <property type="entry name" value="HOX"/>
    <property type="match status" value="1"/>
</dbReference>
<dbReference type="PROSITE" id="PS50848">
    <property type="entry name" value="START"/>
    <property type="match status" value="1"/>
</dbReference>
<keyword evidence="7" id="KW-0804">Transcription</keyword>
<evidence type="ECO:0000256" key="12">
    <source>
        <dbReference type="SAM" id="MobiDB-lite"/>
    </source>
</evidence>
<dbReference type="SUPFAM" id="SSF46689">
    <property type="entry name" value="Homeodomain-like"/>
    <property type="match status" value="1"/>
</dbReference>
<comment type="caution">
    <text evidence="15">The sequence shown here is derived from an EMBL/GenBank/DDBJ whole genome shotgun (WGS) entry which is preliminary data.</text>
</comment>
<name>A0ABS8S3T2_DATST</name>
<feature type="coiled-coil region" evidence="11">
    <location>
        <begin position="115"/>
        <end position="142"/>
    </location>
</feature>
<sequence length="615" mass="70480">MTDPGPEHVGESSNSQRKCHRHDLEQIQRLEASFKACPFPDAKQRNQLSREIGLDPKQIRFWFQNKRTQTKTQTERSNNITLREENVRLQCENLEIGEASKNVYCSRCNDPPIGEEERGRTLENLRMENQRLREEHERISNIISNVFGGSLLMNATLAPPNSTLMPNFTLGSSSGTLIEYPPPPALHQENNHNNNNNNVRGNSININNIPIISPLPQENYKFQYDDKEKSIIFEIAVDALGEMVEILKVNHAIWVKSSSDGRCFIDGDSYDRMFPNLNRPYNISSTARVESSRDCGVVQMSAIELIQNFLDPVKWMNMFPTIVTEARTVKDFDTEDLGGSIQLMYEKIHVLSPLVGSRDFFFIRYCRQIDPTIWMMVDVSYDFFKEFQSGVPSHSWKFPSGCLIQDMGDGQSLVTWIEHVEVDDKNQVHHIYKDLLCDRQTYGARRWIVTLQRMSERYNLAMNATCPTRHDLNGVLLDPEVMKNVMQISQRMVKSFCEVLGMPDKLDFPTSSQLNSGDRVFIRKNEELTQPKGFIITASTSLWLPLSFQALFNFFNDGKTRPQWDILSSGNDVTELARVLTGTFPGNNVTIIQVLSVQEPKPMARERSLGLSQYE</sequence>
<evidence type="ECO:0000313" key="15">
    <source>
        <dbReference type="EMBL" id="MCD7453702.1"/>
    </source>
</evidence>
<dbReference type="CDD" id="cd00086">
    <property type="entry name" value="homeodomain"/>
    <property type="match status" value="1"/>
</dbReference>
<dbReference type="Pfam" id="PF25797">
    <property type="entry name" value="PDF2_C"/>
    <property type="match status" value="1"/>
</dbReference>
<dbReference type="Gene3D" id="3.30.530.20">
    <property type="match status" value="1"/>
</dbReference>
<evidence type="ECO:0000256" key="7">
    <source>
        <dbReference type="ARBA" id="ARBA00023163"/>
    </source>
</evidence>
<evidence type="ECO:0000256" key="10">
    <source>
        <dbReference type="RuleBase" id="RU000682"/>
    </source>
</evidence>
<feature type="compositionally biased region" description="Basic and acidic residues" evidence="12">
    <location>
        <begin position="1"/>
        <end position="10"/>
    </location>
</feature>
<dbReference type="InterPro" id="IPR057993">
    <property type="entry name" value="HD-Zip_IV_C"/>
</dbReference>
<evidence type="ECO:0000259" key="13">
    <source>
        <dbReference type="PROSITE" id="PS50071"/>
    </source>
</evidence>
<dbReference type="SMART" id="SM00234">
    <property type="entry name" value="START"/>
    <property type="match status" value="1"/>
</dbReference>
<gene>
    <name evidence="15" type="ORF">HAX54_021893</name>
</gene>
<dbReference type="InterPro" id="IPR017970">
    <property type="entry name" value="Homeobox_CS"/>
</dbReference>
<feature type="DNA-binding region" description="Homeobox" evidence="9">
    <location>
        <begin position="15"/>
        <end position="74"/>
    </location>
</feature>
<evidence type="ECO:0000256" key="4">
    <source>
        <dbReference type="ARBA" id="ARBA00023054"/>
    </source>
</evidence>
<evidence type="ECO:0000256" key="8">
    <source>
        <dbReference type="ARBA" id="ARBA00023242"/>
    </source>
</evidence>
<evidence type="ECO:0000256" key="11">
    <source>
        <dbReference type="SAM" id="Coils"/>
    </source>
</evidence>
<dbReference type="SUPFAM" id="SSF55961">
    <property type="entry name" value="Bet v1-like"/>
    <property type="match status" value="2"/>
</dbReference>
<dbReference type="InterPro" id="IPR001356">
    <property type="entry name" value="HD"/>
</dbReference>
<evidence type="ECO:0000259" key="14">
    <source>
        <dbReference type="PROSITE" id="PS50848"/>
    </source>
</evidence>
<dbReference type="InterPro" id="IPR042160">
    <property type="entry name" value="HD-Zip_IV"/>
</dbReference>
<dbReference type="PROSITE" id="PS00027">
    <property type="entry name" value="HOMEOBOX_1"/>
    <property type="match status" value="1"/>
</dbReference>
<dbReference type="Proteomes" id="UP000823775">
    <property type="component" value="Unassembled WGS sequence"/>
</dbReference>
<accession>A0ABS8S3T2</accession>
<feature type="domain" description="START" evidence="14">
    <location>
        <begin position="225"/>
        <end position="460"/>
    </location>
</feature>
<comment type="similarity">
    <text evidence="2">Belongs to the HD-ZIP homeobox family. Class IV subfamily.</text>
</comment>
<dbReference type="PANTHER" id="PTHR45654:SF9">
    <property type="entry name" value="HOMEOBOX-LEUCINE ZIPPER PROTEIN HDG10-RELATED"/>
    <property type="match status" value="1"/>
</dbReference>
<proteinExistence type="inferred from homology"/>
<evidence type="ECO:0000256" key="3">
    <source>
        <dbReference type="ARBA" id="ARBA00023015"/>
    </source>
</evidence>
<dbReference type="PROSITE" id="PS50071">
    <property type="entry name" value="HOMEOBOX_2"/>
    <property type="match status" value="1"/>
</dbReference>
<keyword evidence="16" id="KW-1185">Reference proteome</keyword>
<dbReference type="InterPro" id="IPR023393">
    <property type="entry name" value="START-like_dom_sf"/>
</dbReference>
<dbReference type="InterPro" id="IPR009057">
    <property type="entry name" value="Homeodomain-like_sf"/>
</dbReference>
<keyword evidence="8 9" id="KW-0539">Nucleus</keyword>
<feature type="domain" description="Homeobox" evidence="13">
    <location>
        <begin position="13"/>
        <end position="73"/>
    </location>
</feature>
<dbReference type="Gene3D" id="1.10.10.60">
    <property type="entry name" value="Homeodomain-like"/>
    <property type="match status" value="1"/>
</dbReference>
<keyword evidence="5 9" id="KW-0238">DNA-binding</keyword>
<evidence type="ECO:0000256" key="6">
    <source>
        <dbReference type="ARBA" id="ARBA00023155"/>
    </source>
</evidence>
<evidence type="ECO:0000256" key="9">
    <source>
        <dbReference type="PROSITE-ProRule" id="PRU00108"/>
    </source>
</evidence>
<dbReference type="InterPro" id="IPR002913">
    <property type="entry name" value="START_lipid-bd_dom"/>
</dbReference>
<keyword evidence="3" id="KW-0805">Transcription regulation</keyword>
<comment type="subcellular location">
    <subcellularLocation>
        <location evidence="1 9 10">Nucleus</location>
    </subcellularLocation>
</comment>
<dbReference type="EMBL" id="JACEIK010000263">
    <property type="protein sequence ID" value="MCD7453702.1"/>
    <property type="molecule type" value="Genomic_DNA"/>
</dbReference>
<dbReference type="Pfam" id="PF01852">
    <property type="entry name" value="START"/>
    <property type="match status" value="1"/>
</dbReference>
<evidence type="ECO:0000256" key="5">
    <source>
        <dbReference type="ARBA" id="ARBA00023125"/>
    </source>
</evidence>
<evidence type="ECO:0000256" key="1">
    <source>
        <dbReference type="ARBA" id="ARBA00004123"/>
    </source>
</evidence>
<dbReference type="PANTHER" id="PTHR45654">
    <property type="entry name" value="HOMEOBOX-LEUCINE ZIPPER PROTEIN MERISTEM L1"/>
    <property type="match status" value="1"/>
</dbReference>